<accession>A0A815R8S0</accession>
<evidence type="ECO:0000313" key="1">
    <source>
        <dbReference type="EMBL" id="CAF1473740.1"/>
    </source>
</evidence>
<proteinExistence type="predicted"/>
<dbReference type="Proteomes" id="UP000663829">
    <property type="component" value="Unassembled WGS sequence"/>
</dbReference>
<evidence type="ECO:0000313" key="2">
    <source>
        <dbReference type="EMBL" id="CAF4340524.1"/>
    </source>
</evidence>
<gene>
    <name evidence="1" type="ORF">GPM918_LOCUS35558</name>
    <name evidence="2" type="ORF">SRO942_LOCUS36274</name>
</gene>
<dbReference type="OrthoDB" id="6152204at2759"/>
<name>A0A815R8S0_9BILA</name>
<comment type="caution">
    <text evidence="1">The sequence shown here is derived from an EMBL/GenBank/DDBJ whole genome shotgun (WGS) entry which is preliminary data.</text>
</comment>
<evidence type="ECO:0000313" key="3">
    <source>
        <dbReference type="Proteomes" id="UP000663829"/>
    </source>
</evidence>
<organism evidence="1 3">
    <name type="scientific">Didymodactylos carnosus</name>
    <dbReference type="NCBI Taxonomy" id="1234261"/>
    <lineage>
        <taxon>Eukaryota</taxon>
        <taxon>Metazoa</taxon>
        <taxon>Spiralia</taxon>
        <taxon>Gnathifera</taxon>
        <taxon>Rotifera</taxon>
        <taxon>Eurotatoria</taxon>
        <taxon>Bdelloidea</taxon>
        <taxon>Philodinida</taxon>
        <taxon>Philodinidae</taxon>
        <taxon>Didymodactylos</taxon>
    </lineage>
</organism>
<dbReference type="AlphaFoldDB" id="A0A815R8S0"/>
<feature type="non-terminal residue" evidence="1">
    <location>
        <position position="1"/>
    </location>
</feature>
<reference evidence="1" key="1">
    <citation type="submission" date="2021-02" db="EMBL/GenBank/DDBJ databases">
        <authorList>
            <person name="Nowell W R."/>
        </authorList>
    </citation>
    <scope>NUCLEOTIDE SEQUENCE</scope>
</reference>
<dbReference type="EMBL" id="CAJOBC010086153">
    <property type="protein sequence ID" value="CAF4340524.1"/>
    <property type="molecule type" value="Genomic_DNA"/>
</dbReference>
<dbReference type="EMBL" id="CAJNOQ010020688">
    <property type="protein sequence ID" value="CAF1473740.1"/>
    <property type="molecule type" value="Genomic_DNA"/>
</dbReference>
<protein>
    <submittedName>
        <fullName evidence="1">Uncharacterized protein</fullName>
    </submittedName>
</protein>
<dbReference type="Proteomes" id="UP000681722">
    <property type="component" value="Unassembled WGS sequence"/>
</dbReference>
<keyword evidence="3" id="KW-1185">Reference proteome</keyword>
<sequence length="391" mass="44477">SIRNWSAFSEDRGARTAQEQHEILNSGDKQNYGYARTPLYKNYFEYAQSFLGFAPFSVIFCCSYKNIPANLLHMKLRIADILLKQAIKAACQLPVSSPIRIDEAELQLKGAFIFFTEFSKETKTHIQFPLENNKICVASSMTGARHEKFTRRIPLEIIIKDEEKAKKISQLIKDFFDILDQCKISTNALLKEEHVFNLKQGCEQWDLDYARLFGVDQITPIQLSHLREAWEIGDDANNYETSDDEAYDENGFGFNDIYKKSDEEIDLDDKYSQLPSQELDLSVSNDVKPTKSNDNYYSSNDSLPSIALSCDPISDPDNSSTPPGFSINQLHWPVCSIENYSMTGRRMYPVTLVEFENESTALCGQMVVSPYTCGAVDYKGKYGFDNILVLA</sequence>